<dbReference type="GO" id="GO:0016272">
    <property type="term" value="C:prefoldin complex"/>
    <property type="evidence" value="ECO:0007669"/>
    <property type="project" value="InterPro"/>
</dbReference>
<dbReference type="InterPro" id="IPR009053">
    <property type="entry name" value="Prefoldin"/>
</dbReference>
<evidence type="ECO:0008006" key="6">
    <source>
        <dbReference type="Google" id="ProtNLM"/>
    </source>
</evidence>
<keyword evidence="2" id="KW-0143">Chaperone</keyword>
<name>A0A0W4ZP02_PNEJ7</name>
<dbReference type="PANTHER" id="PTHR20903:SF0">
    <property type="entry name" value="PREFOLDIN SUBUNIT 1"/>
    <property type="match status" value="1"/>
</dbReference>
<dbReference type="GO" id="GO:0044183">
    <property type="term" value="F:protein folding chaperone"/>
    <property type="evidence" value="ECO:0007669"/>
    <property type="project" value="TreeGrafter"/>
</dbReference>
<evidence type="ECO:0000256" key="2">
    <source>
        <dbReference type="ARBA" id="ARBA00023186"/>
    </source>
</evidence>
<dbReference type="InterPro" id="IPR002777">
    <property type="entry name" value="PFD_beta-like"/>
</dbReference>
<dbReference type="OrthoDB" id="2015447at2759"/>
<dbReference type="EMBL" id="LFWA01000008">
    <property type="protein sequence ID" value="KTW30096.1"/>
    <property type="molecule type" value="Genomic_DNA"/>
</dbReference>
<protein>
    <recommendedName>
        <fullName evidence="6">Prefoldin subunit 1</fullName>
    </recommendedName>
</protein>
<reference evidence="5" key="1">
    <citation type="journal article" date="2016" name="Nat. Commun.">
        <title>Genome analysis of three Pneumocystis species reveals adaptation mechanisms to life exclusively in mammalian hosts.</title>
        <authorList>
            <person name="Ma L."/>
            <person name="Chen Z."/>
            <person name="Huang D.W."/>
            <person name="Kutty G."/>
            <person name="Ishihara M."/>
            <person name="Wang H."/>
            <person name="Abouelleil A."/>
            <person name="Bishop L."/>
            <person name="Davey E."/>
            <person name="Deng R."/>
            <person name="Deng X."/>
            <person name="Fan L."/>
            <person name="Fantoni G."/>
            <person name="Fitzgerald M."/>
            <person name="Gogineni E."/>
            <person name="Goldberg J.M."/>
            <person name="Handley G."/>
            <person name="Hu X."/>
            <person name="Huber C."/>
            <person name="Jiao X."/>
            <person name="Jones K."/>
            <person name="Levin J.Z."/>
            <person name="Liu Y."/>
            <person name="Macdonald P."/>
            <person name="Melnikov A."/>
            <person name="Raley C."/>
            <person name="Sassi M."/>
            <person name="Sherman B.T."/>
            <person name="Song X."/>
            <person name="Sykes S."/>
            <person name="Tran B."/>
            <person name="Walsh L."/>
            <person name="Xia Y."/>
            <person name="Yang J."/>
            <person name="Young S."/>
            <person name="Zeng Q."/>
            <person name="Zheng X."/>
            <person name="Stephens R."/>
            <person name="Nusbaum C."/>
            <person name="Birren B.W."/>
            <person name="Azadi P."/>
            <person name="Lempicki R.A."/>
            <person name="Cuomo C.A."/>
            <person name="Kovacs J.A."/>
        </authorList>
    </citation>
    <scope>NUCLEOTIDE SEQUENCE [LARGE SCALE GENOMIC DNA]</scope>
    <source>
        <strain evidence="5">RU7</strain>
    </source>
</reference>
<comment type="caution">
    <text evidence="4">The sequence shown here is derived from an EMBL/GenBank/DDBJ whole genome shotgun (WGS) entry which is preliminary data.</text>
</comment>
<accession>A0A0W4ZP02</accession>
<dbReference type="GeneID" id="28940558"/>
<keyword evidence="5" id="KW-1185">Reference proteome</keyword>
<dbReference type="Proteomes" id="UP000053447">
    <property type="component" value="Unassembled WGS sequence"/>
</dbReference>
<sequence length="118" mass="13391">MSKIPDNVLKKFVSEIEAQAITSQKQITLSRAERQNKEKEKKIAELISKEVSSLKSGTNVYSAIGKAFIKEDINQIQEKLATQIKEINNEIDTLDKKILYHETTLANTQPHIQRIING</sequence>
<dbReference type="PANTHER" id="PTHR20903">
    <property type="entry name" value="PREFOLDIN SUBUNIT 1-RELATED"/>
    <property type="match status" value="1"/>
</dbReference>
<dbReference type="VEuPathDB" id="FungiDB:T551_02040"/>
<evidence type="ECO:0000313" key="5">
    <source>
        <dbReference type="Proteomes" id="UP000053447"/>
    </source>
</evidence>
<evidence type="ECO:0000256" key="3">
    <source>
        <dbReference type="SAM" id="Coils"/>
    </source>
</evidence>
<feature type="coiled-coil region" evidence="3">
    <location>
        <begin position="22"/>
        <end position="97"/>
    </location>
</feature>
<dbReference type="GO" id="GO:0051082">
    <property type="term" value="F:unfolded protein binding"/>
    <property type="evidence" value="ECO:0007669"/>
    <property type="project" value="InterPro"/>
</dbReference>
<gene>
    <name evidence="4" type="ORF">T551_02040</name>
</gene>
<comment type="similarity">
    <text evidence="1">Belongs to the prefoldin subunit beta family.</text>
</comment>
<keyword evidence="3" id="KW-0175">Coiled coil</keyword>
<evidence type="ECO:0000256" key="1">
    <source>
        <dbReference type="ARBA" id="ARBA00008045"/>
    </source>
</evidence>
<organism evidence="4 5">
    <name type="scientific">Pneumocystis jirovecii (strain RU7)</name>
    <name type="common">Human pneumocystis pneumonia agent</name>
    <dbReference type="NCBI Taxonomy" id="1408657"/>
    <lineage>
        <taxon>Eukaryota</taxon>
        <taxon>Fungi</taxon>
        <taxon>Dikarya</taxon>
        <taxon>Ascomycota</taxon>
        <taxon>Taphrinomycotina</taxon>
        <taxon>Pneumocystomycetes</taxon>
        <taxon>Pneumocystaceae</taxon>
        <taxon>Pneumocystis</taxon>
    </lineage>
</organism>
<proteinExistence type="inferred from homology"/>
<dbReference type="Gene3D" id="1.10.287.370">
    <property type="match status" value="1"/>
</dbReference>
<evidence type="ECO:0000313" key="4">
    <source>
        <dbReference type="EMBL" id="KTW30096.1"/>
    </source>
</evidence>
<dbReference type="GO" id="GO:0005737">
    <property type="term" value="C:cytoplasm"/>
    <property type="evidence" value="ECO:0007669"/>
    <property type="project" value="TreeGrafter"/>
</dbReference>
<dbReference type="AlphaFoldDB" id="A0A0W4ZP02"/>
<dbReference type="SUPFAM" id="SSF46579">
    <property type="entry name" value="Prefoldin"/>
    <property type="match status" value="1"/>
</dbReference>
<dbReference type="RefSeq" id="XP_018229657.1">
    <property type="nucleotide sequence ID" value="XM_018374303.1"/>
</dbReference>
<dbReference type="eggNOG" id="KOG3501">
    <property type="taxonomic scope" value="Eukaryota"/>
</dbReference>
<dbReference type="STRING" id="1408657.A0A0W4ZP02"/>
<dbReference type="Pfam" id="PF01920">
    <property type="entry name" value="Prefoldin_2"/>
    <property type="match status" value="1"/>
</dbReference>